<dbReference type="CDD" id="cd01335">
    <property type="entry name" value="Radical_SAM"/>
    <property type="match status" value="1"/>
</dbReference>
<dbReference type="Proteomes" id="UP000070188">
    <property type="component" value="Unassembled WGS sequence"/>
</dbReference>
<dbReference type="InterPro" id="IPR007197">
    <property type="entry name" value="rSAM"/>
</dbReference>
<feature type="binding site" evidence="8">
    <location>
        <position position="51"/>
    </location>
    <ligand>
        <name>[4Fe-4S] cluster</name>
        <dbReference type="ChEBI" id="CHEBI:49883"/>
        <note>4Fe-4S-S-AdoMet</note>
    </ligand>
</feature>
<comment type="cofactor">
    <cofactor evidence="8">
        <name>Mg(2+)</name>
        <dbReference type="ChEBI" id="CHEBI:18420"/>
    </cofactor>
</comment>
<comment type="pathway">
    <text evidence="8">Purine metabolism; 7-cyano-7-deazaguanine biosynthesis.</text>
</comment>
<feature type="binding site" evidence="8">
    <location>
        <begin position="140"/>
        <end position="142"/>
    </location>
    <ligand>
        <name>S-adenosyl-L-methionine</name>
        <dbReference type="ChEBI" id="CHEBI:59789"/>
    </ligand>
</feature>
<comment type="cofactor">
    <cofactor evidence="8">
        <name>[4Fe-4S] cluster</name>
        <dbReference type="ChEBI" id="CHEBI:49883"/>
    </cofactor>
    <text evidence="8">Binds 1 [4Fe-4S] cluster. The cluster is coordinated with 3 cysteines and an exchangeable S-adenosyl-L-methionine.</text>
</comment>
<comment type="caution">
    <text evidence="8">Lacks conserved residue(s) required for the propagation of feature annotation.</text>
</comment>
<feature type="binding site" evidence="8">
    <location>
        <position position="53"/>
    </location>
    <ligand>
        <name>Mg(2+)</name>
        <dbReference type="ChEBI" id="CHEBI:18420"/>
    </ligand>
</feature>
<evidence type="ECO:0000256" key="6">
    <source>
        <dbReference type="ARBA" id="ARBA00023014"/>
    </source>
</evidence>
<dbReference type="SUPFAM" id="SSF102114">
    <property type="entry name" value="Radical SAM enzymes"/>
    <property type="match status" value="1"/>
</dbReference>
<evidence type="ECO:0000256" key="7">
    <source>
        <dbReference type="ARBA" id="ARBA00023239"/>
    </source>
</evidence>
<comment type="cofactor">
    <cofactor evidence="8">
        <name>S-adenosyl-L-methionine</name>
        <dbReference type="ChEBI" id="CHEBI:59789"/>
    </cofactor>
    <text evidence="8">Binds 1 S-adenosyl-L-methionine per subunit.</text>
</comment>
<dbReference type="UniPathway" id="UPA00391"/>
<keyword evidence="4 8" id="KW-0460">Magnesium</keyword>
<sequence length="240" mass="26275">MSLLLSLAAEESRGLLVAEMFGPTFQGEGPSAGRQAVFVRLSRCNLACSWCDTPYTWDWRRFDPAAEARRIPVREVAAWALNRPSPLVVITGGEPLLQQPRLIDLVGELREAGRRVEIETNGTIPPDPALVGLVDQFNVSPKLASAGGHPTRRIDPGVLRVFVATGKAVFKFVLTNVAEAKEVVELQDTYGLDPIWVMPEGTSAEGVLAGMRELADEALTRGWNLTPRLHVLLWGDTRGR</sequence>
<keyword evidence="2 8" id="KW-0949">S-adenosyl-L-methionine</keyword>
<comment type="caution">
    <text evidence="10">The sequence shown here is derived from an EMBL/GenBank/DDBJ whole genome shotgun (WGS) entry which is preliminary data.</text>
</comment>
<dbReference type="Gene3D" id="3.20.20.70">
    <property type="entry name" value="Aldolase class I"/>
    <property type="match status" value="1"/>
</dbReference>
<dbReference type="GO" id="GO:0008616">
    <property type="term" value="P:tRNA queuosine(34) biosynthetic process"/>
    <property type="evidence" value="ECO:0007669"/>
    <property type="project" value="UniProtKB-UniRule"/>
</dbReference>
<feature type="binding site" evidence="8">
    <location>
        <position position="40"/>
    </location>
    <ligand>
        <name>substrate</name>
    </ligand>
</feature>
<keyword evidence="1 8" id="KW-0004">4Fe-4S</keyword>
<evidence type="ECO:0000256" key="1">
    <source>
        <dbReference type="ARBA" id="ARBA00022485"/>
    </source>
</evidence>
<feature type="binding site" evidence="8">
    <location>
        <position position="48"/>
    </location>
    <ligand>
        <name>[4Fe-4S] cluster</name>
        <dbReference type="ChEBI" id="CHEBI:49883"/>
        <note>4Fe-4S-S-AdoMet</note>
    </ligand>
</feature>
<feature type="binding site" evidence="8">
    <location>
        <position position="91"/>
    </location>
    <ligand>
        <name>substrate</name>
    </ligand>
</feature>
<comment type="similarity">
    <text evidence="8">Belongs to the radical SAM superfamily. 7-carboxy-7-deazaguanine synthase family.</text>
</comment>
<dbReference type="InterPro" id="IPR058240">
    <property type="entry name" value="rSAM_sf"/>
</dbReference>
<gene>
    <name evidence="8" type="primary">queE</name>
    <name evidence="10" type="ORF">LI90_204</name>
</gene>
<accession>A0A132ML27</accession>
<comment type="subunit">
    <text evidence="8">Homodimer.</text>
</comment>
<dbReference type="SFLD" id="SFLDS00029">
    <property type="entry name" value="Radical_SAM"/>
    <property type="match status" value="1"/>
</dbReference>
<dbReference type="GO" id="GO:0016840">
    <property type="term" value="F:carbon-nitrogen lyase activity"/>
    <property type="evidence" value="ECO:0007669"/>
    <property type="project" value="UniProtKB-UniRule"/>
</dbReference>
<dbReference type="GO" id="GO:1904047">
    <property type="term" value="F:S-adenosyl-L-methionine binding"/>
    <property type="evidence" value="ECO:0007669"/>
    <property type="project" value="UniProtKB-UniRule"/>
</dbReference>
<evidence type="ECO:0000256" key="4">
    <source>
        <dbReference type="ARBA" id="ARBA00022842"/>
    </source>
</evidence>
<feature type="binding site" evidence="8">
    <location>
        <begin position="25"/>
        <end position="27"/>
    </location>
    <ligand>
        <name>substrate</name>
    </ligand>
</feature>
<organism evidence="10 11">
    <name type="scientific">Carbonactinospora thermoautotrophica</name>
    <dbReference type="NCBI Taxonomy" id="1469144"/>
    <lineage>
        <taxon>Bacteria</taxon>
        <taxon>Bacillati</taxon>
        <taxon>Actinomycetota</taxon>
        <taxon>Actinomycetes</taxon>
        <taxon>Kitasatosporales</taxon>
        <taxon>Carbonactinosporaceae</taxon>
        <taxon>Carbonactinospora</taxon>
    </lineage>
</organism>
<keyword evidence="5 8" id="KW-0408">Iron</keyword>
<keyword evidence="8" id="KW-0671">Queuosine biosynthesis</keyword>
<protein>
    <recommendedName>
        <fullName evidence="8">7-carboxy-7-deazaguanine synthase</fullName>
        <shortName evidence="8">CDG synthase</shortName>
        <ecNumber evidence="8">4.3.99.3</ecNumber>
    </recommendedName>
    <alternativeName>
        <fullName evidence="8">Queuosine biosynthesis protein QueE</fullName>
    </alternativeName>
</protein>
<feature type="binding site" evidence="8">
    <location>
        <begin position="50"/>
        <end position="52"/>
    </location>
    <ligand>
        <name>S-adenosyl-L-methionine</name>
        <dbReference type="ChEBI" id="CHEBI:59789"/>
    </ligand>
</feature>
<feature type="binding site" evidence="8">
    <location>
        <position position="44"/>
    </location>
    <ligand>
        <name>[4Fe-4S] cluster</name>
        <dbReference type="ChEBI" id="CHEBI:49883"/>
        <note>4Fe-4S-S-AdoMet</note>
    </ligand>
</feature>
<dbReference type="PIRSF" id="PIRSF000370">
    <property type="entry name" value="QueE"/>
    <property type="match status" value="1"/>
</dbReference>
<keyword evidence="7 8" id="KW-0456">Lyase</keyword>
<dbReference type="PATRIC" id="fig|1469144.10.peg.277"/>
<dbReference type="STRING" id="1469144.LI90_204"/>
<keyword evidence="3 8" id="KW-0479">Metal-binding</keyword>
<dbReference type="Pfam" id="PF04055">
    <property type="entry name" value="Radical_SAM"/>
    <property type="match status" value="1"/>
</dbReference>
<dbReference type="GO" id="GO:0051539">
    <property type="term" value="F:4 iron, 4 sulfur cluster binding"/>
    <property type="evidence" value="ECO:0007669"/>
    <property type="project" value="UniProtKB-UniRule"/>
</dbReference>
<dbReference type="InterPro" id="IPR024924">
    <property type="entry name" value="7-CO-7-deazaguanine_synth-like"/>
</dbReference>
<reference evidence="11" key="1">
    <citation type="submission" date="2015-04" db="EMBL/GenBank/DDBJ databases">
        <title>Physiological reanalysis, assessment of diazotrophy, and genome sequences of multiple isolates of Streptomyces thermoautotrophicus.</title>
        <authorList>
            <person name="MacKellar D.C."/>
            <person name="Lieber L."/>
            <person name="Norman J."/>
            <person name="Bolger A."/>
            <person name="Tobin C."/>
            <person name="Murray J.W."/>
            <person name="Chang R."/>
            <person name="Ford T."/>
            <person name="Nguyen P.Q."/>
            <person name="Woodward J."/>
            <person name="Permingeat H."/>
            <person name="Joshi N.S."/>
            <person name="Silver P.A."/>
            <person name="Usadel B."/>
            <person name="Rutherford A.W."/>
            <person name="Friesen M."/>
            <person name="Prell J."/>
        </authorList>
    </citation>
    <scope>NUCLEOTIDE SEQUENCE [LARGE SCALE GENOMIC DNA]</scope>
    <source>
        <strain evidence="11">H1</strain>
    </source>
</reference>
<dbReference type="PANTHER" id="PTHR42836:SF1">
    <property type="entry name" value="7-CARBOXY-7-DEAZAGUANINE SYNTHASE"/>
    <property type="match status" value="1"/>
</dbReference>
<evidence type="ECO:0000256" key="5">
    <source>
        <dbReference type="ARBA" id="ARBA00023004"/>
    </source>
</evidence>
<proteinExistence type="inferred from homology"/>
<evidence type="ECO:0000256" key="8">
    <source>
        <dbReference type="HAMAP-Rule" id="MF_00917"/>
    </source>
</evidence>
<evidence type="ECO:0000259" key="9">
    <source>
        <dbReference type="PROSITE" id="PS51918"/>
    </source>
</evidence>
<keyword evidence="6 8" id="KW-0411">Iron-sulfur</keyword>
<evidence type="ECO:0000256" key="3">
    <source>
        <dbReference type="ARBA" id="ARBA00022723"/>
    </source>
</evidence>
<dbReference type="GO" id="GO:0000287">
    <property type="term" value="F:magnesium ion binding"/>
    <property type="evidence" value="ECO:0007669"/>
    <property type="project" value="UniProtKB-UniRule"/>
</dbReference>
<evidence type="ECO:0000313" key="10">
    <source>
        <dbReference type="EMBL" id="KWW98577.1"/>
    </source>
</evidence>
<comment type="function">
    <text evidence="8">Catalyzes the complex heterocyclic radical-mediated conversion of 6-carboxy-5,6,7,8-tetrahydropterin (CPH4) to 7-carboxy-7-deazaguanine (CDG), a step common to the biosynthetic pathways of all 7-deazapurine-containing compounds.</text>
</comment>
<feature type="binding site" evidence="8">
    <location>
        <position position="93"/>
    </location>
    <ligand>
        <name>S-adenosyl-L-methionine</name>
        <dbReference type="ChEBI" id="CHEBI:59789"/>
    </ligand>
</feature>
<dbReference type="InterPro" id="IPR013785">
    <property type="entry name" value="Aldolase_TIM"/>
</dbReference>
<dbReference type="AlphaFoldDB" id="A0A132ML27"/>
<evidence type="ECO:0000256" key="2">
    <source>
        <dbReference type="ARBA" id="ARBA00022691"/>
    </source>
</evidence>
<comment type="catalytic activity">
    <reaction evidence="8">
        <text>6-carboxy-5,6,7,8-tetrahydropterin + H(+) = 7-carboxy-7-carbaguanine + NH4(+)</text>
        <dbReference type="Rhea" id="RHEA:27974"/>
        <dbReference type="ChEBI" id="CHEBI:15378"/>
        <dbReference type="ChEBI" id="CHEBI:28938"/>
        <dbReference type="ChEBI" id="CHEBI:61032"/>
        <dbReference type="ChEBI" id="CHEBI:61036"/>
        <dbReference type="EC" id="4.3.99.3"/>
    </reaction>
</comment>
<dbReference type="PROSITE" id="PS51918">
    <property type="entry name" value="RADICAL_SAM"/>
    <property type="match status" value="1"/>
</dbReference>
<evidence type="ECO:0000313" key="11">
    <source>
        <dbReference type="Proteomes" id="UP000070188"/>
    </source>
</evidence>
<dbReference type="PANTHER" id="PTHR42836">
    <property type="entry name" value="7-CARBOXY-7-DEAZAGUANINE SYNTHASE"/>
    <property type="match status" value="1"/>
</dbReference>
<feature type="domain" description="Radical SAM core" evidence="9">
    <location>
        <begin position="31"/>
        <end position="236"/>
    </location>
</feature>
<dbReference type="EMBL" id="LAXD01000001">
    <property type="protein sequence ID" value="KWW98577.1"/>
    <property type="molecule type" value="Genomic_DNA"/>
</dbReference>
<keyword evidence="11" id="KW-1185">Reference proteome</keyword>
<dbReference type="EC" id="4.3.99.3" evidence="8"/>
<name>A0A132ML27_9ACTN</name>
<dbReference type="HAMAP" id="MF_00917">
    <property type="entry name" value="QueE"/>
    <property type="match status" value="1"/>
</dbReference>